<keyword evidence="2" id="KW-0812">Transmembrane</keyword>
<organism evidence="3 4">
    <name type="scientific">Exserohilum turcicum (strain 28A)</name>
    <name type="common">Northern leaf blight fungus</name>
    <name type="synonym">Setosphaeria turcica</name>
    <dbReference type="NCBI Taxonomy" id="671987"/>
    <lineage>
        <taxon>Eukaryota</taxon>
        <taxon>Fungi</taxon>
        <taxon>Dikarya</taxon>
        <taxon>Ascomycota</taxon>
        <taxon>Pezizomycotina</taxon>
        <taxon>Dothideomycetes</taxon>
        <taxon>Pleosporomycetidae</taxon>
        <taxon>Pleosporales</taxon>
        <taxon>Pleosporineae</taxon>
        <taxon>Pleosporaceae</taxon>
        <taxon>Exserohilum</taxon>
    </lineage>
</organism>
<reference evidence="3 4" key="1">
    <citation type="journal article" date="2012" name="PLoS Pathog.">
        <title>Diverse lifestyles and strategies of plant pathogenesis encoded in the genomes of eighteen Dothideomycetes fungi.</title>
        <authorList>
            <person name="Ohm R.A."/>
            <person name="Feau N."/>
            <person name="Henrissat B."/>
            <person name="Schoch C.L."/>
            <person name="Horwitz B.A."/>
            <person name="Barry K.W."/>
            <person name="Condon B.J."/>
            <person name="Copeland A.C."/>
            <person name="Dhillon B."/>
            <person name="Glaser F."/>
            <person name="Hesse C.N."/>
            <person name="Kosti I."/>
            <person name="LaButti K."/>
            <person name="Lindquist E.A."/>
            <person name="Lucas S."/>
            <person name="Salamov A.A."/>
            <person name="Bradshaw R.E."/>
            <person name="Ciuffetti L."/>
            <person name="Hamelin R.C."/>
            <person name="Kema G.H.J."/>
            <person name="Lawrence C."/>
            <person name="Scott J.A."/>
            <person name="Spatafora J.W."/>
            <person name="Turgeon B.G."/>
            <person name="de Wit P.J.G.M."/>
            <person name="Zhong S."/>
            <person name="Goodwin S.B."/>
            <person name="Grigoriev I.V."/>
        </authorList>
    </citation>
    <scope>NUCLEOTIDE SEQUENCE [LARGE SCALE GENOMIC DNA]</scope>
    <source>
        <strain evidence="4">28A</strain>
    </source>
</reference>
<dbReference type="eggNOG" id="ENOG502SN89">
    <property type="taxonomic scope" value="Eukaryota"/>
</dbReference>
<evidence type="ECO:0000256" key="1">
    <source>
        <dbReference type="SAM" id="MobiDB-lite"/>
    </source>
</evidence>
<dbReference type="OrthoDB" id="3220769at2759"/>
<sequence>MANSYLRYHLSRPYPFQWFTPVALISLAIFATIFSLLNFAANGYVLAVHYTDNPNATLTSEKFLTQWPLNFMGKVSGSCEARDILVGTKFFTNKLSLPYRLDSVVRSEAASNGHADGVVPSLSYLKNTLEDCSVYNMQIELLAEDRTAAQFGYASASCFVLTSSGRMMLNLSTEYDLIPPTIENGQQTTFLQRDAKNRASLWWGESLLSMYWITLADAMQQQRGTGSIENGALIRKGSINLSPRLDVDFSTMNFFDVRYHFIEQTDGSNVRIYVNEQDDTLQKITDGYDTRSVKLNIWNDVDRYGKSFYSTVLADLGQQNSPNILSPSSKDVLGEYTASLDNFPIGSNAVLGPATSSYNGMSIQANAGSLEITPSTIHSQYLCQIPERKPWPHLIVAIILADLVFLRVVWTLMNLLATWWVVKHDQHAMFCPGEFHRYRGPVDEEAEIIQFQSAGVETKGMNGVEVRGDNEGYTPVQGGHGRSAILS</sequence>
<keyword evidence="4" id="KW-1185">Reference proteome</keyword>
<dbReference type="RefSeq" id="XP_008021247.1">
    <property type="nucleotide sequence ID" value="XM_008023056.1"/>
</dbReference>
<accession>R0KE50</accession>
<dbReference type="HOGENOM" id="CLU_042940_0_0_1"/>
<evidence type="ECO:0000313" key="3">
    <source>
        <dbReference type="EMBL" id="EOA91118.1"/>
    </source>
</evidence>
<gene>
    <name evidence="3" type="ORF">SETTUDRAFT_25208</name>
</gene>
<name>R0KE50_EXST2</name>
<feature type="region of interest" description="Disordered" evidence="1">
    <location>
        <begin position="467"/>
        <end position="487"/>
    </location>
</feature>
<dbReference type="Proteomes" id="UP000016935">
    <property type="component" value="Unassembled WGS sequence"/>
</dbReference>
<evidence type="ECO:0000313" key="4">
    <source>
        <dbReference type="Proteomes" id="UP000016935"/>
    </source>
</evidence>
<keyword evidence="2" id="KW-0472">Membrane</keyword>
<protein>
    <submittedName>
        <fullName evidence="3">Uncharacterized protein</fullName>
    </submittedName>
</protein>
<dbReference type="GeneID" id="19402885"/>
<dbReference type="AlphaFoldDB" id="R0KE50"/>
<keyword evidence="2" id="KW-1133">Transmembrane helix</keyword>
<dbReference type="EMBL" id="KB908482">
    <property type="protein sequence ID" value="EOA91118.1"/>
    <property type="molecule type" value="Genomic_DNA"/>
</dbReference>
<reference evidence="3 4" key="2">
    <citation type="journal article" date="2013" name="PLoS Genet.">
        <title>Comparative genome structure, secondary metabolite, and effector coding capacity across Cochliobolus pathogens.</title>
        <authorList>
            <person name="Condon B.J."/>
            <person name="Leng Y."/>
            <person name="Wu D."/>
            <person name="Bushley K.E."/>
            <person name="Ohm R.A."/>
            <person name="Otillar R."/>
            <person name="Martin J."/>
            <person name="Schackwitz W."/>
            <person name="Grimwood J."/>
            <person name="MohdZainudin N."/>
            <person name="Xue C."/>
            <person name="Wang R."/>
            <person name="Manning V.A."/>
            <person name="Dhillon B."/>
            <person name="Tu Z.J."/>
            <person name="Steffenson B.J."/>
            <person name="Salamov A."/>
            <person name="Sun H."/>
            <person name="Lowry S."/>
            <person name="LaButti K."/>
            <person name="Han J."/>
            <person name="Copeland A."/>
            <person name="Lindquist E."/>
            <person name="Barry K."/>
            <person name="Schmutz J."/>
            <person name="Baker S.E."/>
            <person name="Ciuffetti L.M."/>
            <person name="Grigoriev I.V."/>
            <person name="Zhong S."/>
            <person name="Turgeon B.G."/>
        </authorList>
    </citation>
    <scope>NUCLEOTIDE SEQUENCE [LARGE SCALE GENOMIC DNA]</scope>
    <source>
        <strain evidence="4">28A</strain>
    </source>
</reference>
<evidence type="ECO:0000256" key="2">
    <source>
        <dbReference type="SAM" id="Phobius"/>
    </source>
</evidence>
<feature type="transmembrane region" description="Helical" evidence="2">
    <location>
        <begin position="16"/>
        <end position="37"/>
    </location>
</feature>
<feature type="transmembrane region" description="Helical" evidence="2">
    <location>
        <begin position="394"/>
        <end position="422"/>
    </location>
</feature>
<dbReference type="STRING" id="671987.R0KE50"/>
<proteinExistence type="predicted"/>